<keyword evidence="3" id="KW-0472">Membrane</keyword>
<accession>A0A8F9XKG6</accession>
<evidence type="ECO:0000313" key="4">
    <source>
        <dbReference type="EMBL" id="QYM79673.1"/>
    </source>
</evidence>
<feature type="repeat" description="TPR" evidence="1">
    <location>
        <begin position="492"/>
        <end position="525"/>
    </location>
</feature>
<feature type="repeat" description="TPR" evidence="1">
    <location>
        <begin position="560"/>
        <end position="593"/>
    </location>
</feature>
<dbReference type="PANTHER" id="PTHR44395:SF1">
    <property type="entry name" value="PROTEIN O-MANNOSYL-TRANSFERASE TMTC3"/>
    <property type="match status" value="1"/>
</dbReference>
<gene>
    <name evidence="4" type="ORF">K0B96_03370</name>
</gene>
<dbReference type="AlphaFoldDB" id="A0A8F9XKG6"/>
<feature type="transmembrane region" description="Helical" evidence="3">
    <location>
        <begin position="295"/>
        <end position="316"/>
    </location>
</feature>
<feature type="transmembrane region" description="Helical" evidence="3">
    <location>
        <begin position="355"/>
        <end position="375"/>
    </location>
</feature>
<dbReference type="PROSITE" id="PS50005">
    <property type="entry name" value="TPR"/>
    <property type="match status" value="5"/>
</dbReference>
<feature type="transmembrane region" description="Helical" evidence="3">
    <location>
        <begin position="158"/>
        <end position="174"/>
    </location>
</feature>
<feature type="transmembrane region" description="Helical" evidence="3">
    <location>
        <begin position="28"/>
        <end position="46"/>
    </location>
</feature>
<dbReference type="PANTHER" id="PTHR44395">
    <property type="match status" value="1"/>
</dbReference>
<evidence type="ECO:0000256" key="3">
    <source>
        <dbReference type="SAM" id="Phobius"/>
    </source>
</evidence>
<dbReference type="InterPro" id="IPR011990">
    <property type="entry name" value="TPR-like_helical_dom_sf"/>
</dbReference>
<dbReference type="InterPro" id="IPR019734">
    <property type="entry name" value="TPR_rpt"/>
</dbReference>
<sequence>MASARTRRPAAPAPADPTAATATGTQPAAWACALLALAVLLAYLPALHSGFIWDDDGHVTRADLQSFAGLFRIWFEVGATQQYYPLLHSAFWLEHLLWGAAPLGYHLANIALHATAACLFARVLLRLAVPGAWFAAVLFALHPVCVESVAWISEQKNTLSAIFYLLGVLAYLDFDHDRRRSSYAWAGLWFVGALLTKTVTATLPAALLVVLWWKRGRLDLRRDVGPLLPWFLCGAAAGLFTAHVERTLIGAQGADFALSFTARLLLAGRNFWFYLGKLVWPADLIFIYPRWSIHVSAPELWFSLLAALALLAALVWSSRRTRAPLAAALLFGGTLFPALGFVNVYPFLFSYVADHFQYLASLGVFALLAAALWSITTRWPATARRTLLAALPACLGVLTWRQCATYRDATTLYQTTIARNPDAWLAYQNLAVIYANEGRPADALPLVETVLRLHPDYPLAENSLGDDLARLGRFSEALPHLQRAVQLEPRYFQAFNNLGSVLLQLDRAADAVPAFESALRLQPAFPEAENNLGQALTRLDRAAQAIPHFQRALHLRPDFADAELNWGIAIMLTSGFAPARAHFERAVSLAPDNPQLAGTYARALLQAGQLADAAVQLETVVRLLPDNAEAHLDLARVLHRLGRTAEANYQFQTAARLSPALLPPAP</sequence>
<dbReference type="GO" id="GO:0000030">
    <property type="term" value="F:mannosyltransferase activity"/>
    <property type="evidence" value="ECO:0007669"/>
    <property type="project" value="TreeGrafter"/>
</dbReference>
<dbReference type="KEGG" id="ole:K0B96_03370"/>
<keyword evidence="1" id="KW-0802">TPR repeat</keyword>
<evidence type="ECO:0000256" key="1">
    <source>
        <dbReference type="PROSITE-ProRule" id="PRU00339"/>
    </source>
</evidence>
<feature type="transmembrane region" description="Helical" evidence="3">
    <location>
        <begin position="225"/>
        <end position="244"/>
    </location>
</feature>
<reference evidence="4" key="1">
    <citation type="submission" date="2021-08" db="EMBL/GenBank/DDBJ databases">
        <title>Genome of a novel bacterium of the phylum Verrucomicrobia, Oleiharenicola sp. KSB-15.</title>
        <authorList>
            <person name="Chung J.-H."/>
            <person name="Ahn J.-H."/>
            <person name="Yoon Y."/>
            <person name="Kim D.-Y."/>
            <person name="An S.-H."/>
            <person name="Park I."/>
            <person name="Yeon J."/>
        </authorList>
    </citation>
    <scope>NUCLEOTIDE SEQUENCE</scope>
    <source>
        <strain evidence="4">KSB-15</strain>
    </source>
</reference>
<feature type="region of interest" description="Disordered" evidence="2">
    <location>
        <begin position="1"/>
        <end position="20"/>
    </location>
</feature>
<feature type="transmembrane region" description="Helical" evidence="3">
    <location>
        <begin position="132"/>
        <end position="152"/>
    </location>
</feature>
<dbReference type="Proteomes" id="UP000825051">
    <property type="component" value="Chromosome"/>
</dbReference>
<feature type="repeat" description="TPR" evidence="1">
    <location>
        <begin position="526"/>
        <end position="559"/>
    </location>
</feature>
<dbReference type="RefSeq" id="WP_220163856.1">
    <property type="nucleotide sequence ID" value="NZ_CP080507.1"/>
</dbReference>
<feature type="repeat" description="TPR" evidence="1">
    <location>
        <begin position="458"/>
        <end position="491"/>
    </location>
</feature>
<dbReference type="SMART" id="SM00028">
    <property type="entry name" value="TPR"/>
    <property type="match status" value="7"/>
</dbReference>
<evidence type="ECO:0000313" key="5">
    <source>
        <dbReference type="Proteomes" id="UP000825051"/>
    </source>
</evidence>
<evidence type="ECO:0000256" key="2">
    <source>
        <dbReference type="SAM" id="MobiDB-lite"/>
    </source>
</evidence>
<feature type="transmembrane region" description="Helical" evidence="3">
    <location>
        <begin position="186"/>
        <end position="213"/>
    </location>
</feature>
<feature type="repeat" description="TPR" evidence="1">
    <location>
        <begin position="628"/>
        <end position="661"/>
    </location>
</feature>
<keyword evidence="5" id="KW-1185">Reference proteome</keyword>
<dbReference type="EMBL" id="CP080507">
    <property type="protein sequence ID" value="QYM79673.1"/>
    <property type="molecule type" value="Genomic_DNA"/>
</dbReference>
<dbReference type="Pfam" id="PF13432">
    <property type="entry name" value="TPR_16"/>
    <property type="match status" value="4"/>
</dbReference>
<dbReference type="Gene3D" id="1.25.40.10">
    <property type="entry name" value="Tetratricopeptide repeat domain"/>
    <property type="match status" value="1"/>
</dbReference>
<keyword evidence="3" id="KW-1133">Transmembrane helix</keyword>
<dbReference type="SUPFAM" id="SSF48452">
    <property type="entry name" value="TPR-like"/>
    <property type="match status" value="2"/>
</dbReference>
<name>A0A8F9XKG6_9BACT</name>
<protein>
    <submittedName>
        <fullName evidence="4">Tetratricopeptide repeat protein</fullName>
    </submittedName>
</protein>
<keyword evidence="3" id="KW-0812">Transmembrane</keyword>
<organism evidence="4 5">
    <name type="scientific">Horticoccus luteus</name>
    <dbReference type="NCBI Taxonomy" id="2862869"/>
    <lineage>
        <taxon>Bacteria</taxon>
        <taxon>Pseudomonadati</taxon>
        <taxon>Verrucomicrobiota</taxon>
        <taxon>Opitutia</taxon>
        <taxon>Opitutales</taxon>
        <taxon>Opitutaceae</taxon>
        <taxon>Horticoccus</taxon>
    </lineage>
</organism>
<proteinExistence type="predicted"/>
<dbReference type="GO" id="GO:0035269">
    <property type="term" value="P:protein O-linked glycosylation via mannose"/>
    <property type="evidence" value="ECO:0007669"/>
    <property type="project" value="TreeGrafter"/>
</dbReference>
<feature type="transmembrane region" description="Helical" evidence="3">
    <location>
        <begin position="328"/>
        <end position="349"/>
    </location>
</feature>